<reference evidence="3 4" key="1">
    <citation type="submission" date="2023-07" db="EMBL/GenBank/DDBJ databases">
        <title>Paenibacillus sp. JX-17 nov. isolated from soil.</title>
        <authorList>
            <person name="Wan Y."/>
            <person name="Liu B."/>
        </authorList>
    </citation>
    <scope>NUCLEOTIDE SEQUENCE [LARGE SCALE GENOMIC DNA]</scope>
    <source>
        <strain evidence="3 4">JX-17</strain>
    </source>
</reference>
<feature type="transmembrane region" description="Helical" evidence="1">
    <location>
        <begin position="489"/>
        <end position="512"/>
    </location>
</feature>
<evidence type="ECO:0000313" key="4">
    <source>
        <dbReference type="Proteomes" id="UP001240171"/>
    </source>
</evidence>
<gene>
    <name evidence="3" type="ORF">Q5741_16690</name>
</gene>
<keyword evidence="2" id="KW-0732">Signal</keyword>
<accession>A0ABT9CJE2</accession>
<comment type="caution">
    <text evidence="3">The sequence shown here is derived from an EMBL/GenBank/DDBJ whole genome shotgun (WGS) entry which is preliminary data.</text>
</comment>
<evidence type="ECO:0008006" key="5">
    <source>
        <dbReference type="Google" id="ProtNLM"/>
    </source>
</evidence>
<dbReference type="RefSeq" id="WP_305025271.1">
    <property type="nucleotide sequence ID" value="NZ_JAUQTB010000011.1"/>
</dbReference>
<keyword evidence="1" id="KW-1133">Transmembrane helix</keyword>
<name>A0ABT9CJE2_9BACL</name>
<feature type="chain" id="PRO_5045841968" description="DUF2334 domain-containing protein" evidence="2">
    <location>
        <begin position="25"/>
        <end position="518"/>
    </location>
</feature>
<protein>
    <recommendedName>
        <fullName evidence="5">DUF2334 domain-containing protein</fullName>
    </recommendedName>
</protein>
<proteinExistence type="predicted"/>
<feature type="signal peptide" evidence="2">
    <location>
        <begin position="1"/>
        <end position="24"/>
    </location>
</feature>
<keyword evidence="4" id="KW-1185">Reference proteome</keyword>
<evidence type="ECO:0000313" key="3">
    <source>
        <dbReference type="EMBL" id="MDO7908052.1"/>
    </source>
</evidence>
<dbReference type="EMBL" id="JAUQTB010000011">
    <property type="protein sequence ID" value="MDO7908052.1"/>
    <property type="molecule type" value="Genomic_DNA"/>
</dbReference>
<dbReference type="Proteomes" id="UP001240171">
    <property type="component" value="Unassembled WGS sequence"/>
</dbReference>
<sequence length="518" mass="57841">MKRRCWLAVILLITCLCGSLSGPAAVQAQPDTKTLLLYDSLAVDTPKEGNVEELQRLLAAFGAQVTVMNLDHYTADTLSGYDRVIYVKNAPDLYDINKDFLKDMAAYTGDYLHIGTHLPERVQQQLHTVTAVIPDAAVTITADAWSSAPTRVPSLPVITSYQGQPYGAVQLYHGSHAAPFGVIHGRQGYVPYYVKGNASELALSSLLKDWLGVQKPGNLYLVIRGIYPFSDLEKLKALADRLYGAGIPFVVSVQPVFEHTDYPAMLRYLQAMQYVQARNGSIVINTPVVADTISQDKTVLKREMSSFIDVLAQHKIVPLGIGAELYWSYDHLYSAEGMAFFDSSLLYPNEKIMYRDRSPQSKVFVSSPFTVTIRQLQEYVRHKKTADTLPVDLAVTLNFEADSVHLDEEVAWLEAQWLVFADYKQEEHQVKNDHVLLQSRGGILKMNGQSLTQNSTLLSGTSGAAEADYAYTKQARQSLSGLFRVQNNIFVAIIGVTLLVFGLFLIIGYRLYKRKYYK</sequence>
<keyword evidence="1" id="KW-0472">Membrane</keyword>
<keyword evidence="1" id="KW-0812">Transmembrane</keyword>
<organism evidence="3 4">
    <name type="scientific">Paenibacillus lacisoli</name>
    <dbReference type="NCBI Taxonomy" id="3064525"/>
    <lineage>
        <taxon>Bacteria</taxon>
        <taxon>Bacillati</taxon>
        <taxon>Bacillota</taxon>
        <taxon>Bacilli</taxon>
        <taxon>Bacillales</taxon>
        <taxon>Paenibacillaceae</taxon>
        <taxon>Paenibacillus</taxon>
    </lineage>
</organism>
<evidence type="ECO:0000256" key="1">
    <source>
        <dbReference type="SAM" id="Phobius"/>
    </source>
</evidence>
<evidence type="ECO:0000256" key="2">
    <source>
        <dbReference type="SAM" id="SignalP"/>
    </source>
</evidence>